<evidence type="ECO:0000313" key="2">
    <source>
        <dbReference type="Proteomes" id="UP000199701"/>
    </source>
</evidence>
<gene>
    <name evidence="1" type="ORF">SAMN05421659_12135</name>
</gene>
<organism evidence="1 2">
    <name type="scientific">[Clostridium] fimetarium</name>
    <dbReference type="NCBI Taxonomy" id="99656"/>
    <lineage>
        <taxon>Bacteria</taxon>
        <taxon>Bacillati</taxon>
        <taxon>Bacillota</taxon>
        <taxon>Clostridia</taxon>
        <taxon>Lachnospirales</taxon>
        <taxon>Lachnospiraceae</taxon>
    </lineage>
</organism>
<name>A0A1I0RQY8_9FIRM</name>
<keyword evidence="2" id="KW-1185">Reference proteome</keyword>
<proteinExistence type="predicted"/>
<reference evidence="1 2" key="1">
    <citation type="submission" date="2016-10" db="EMBL/GenBank/DDBJ databases">
        <authorList>
            <person name="de Groot N.N."/>
        </authorList>
    </citation>
    <scope>NUCLEOTIDE SEQUENCE [LARGE SCALE GENOMIC DNA]</scope>
    <source>
        <strain evidence="1 2">DSM 9179</strain>
    </source>
</reference>
<dbReference type="OrthoDB" id="1863318at2"/>
<dbReference type="STRING" id="99656.SAMN05421659_12135"/>
<protein>
    <submittedName>
        <fullName evidence="1">Uncharacterized protein</fullName>
    </submittedName>
</protein>
<accession>A0A1I0RQY8</accession>
<sequence>MYKNNLKNKIALCLAILALFVIFYAELFIINNIHHNCNGKNCPICAEIQIAESMIQQFGSAVPPVMLLIVFVCFFTETTSIANQVNLFSTPVEMKVRMDV</sequence>
<dbReference type="EMBL" id="FOJI01000021">
    <property type="protein sequence ID" value="SEW43653.1"/>
    <property type="molecule type" value="Genomic_DNA"/>
</dbReference>
<dbReference type="Proteomes" id="UP000199701">
    <property type="component" value="Unassembled WGS sequence"/>
</dbReference>
<evidence type="ECO:0000313" key="1">
    <source>
        <dbReference type="EMBL" id="SEW43653.1"/>
    </source>
</evidence>
<dbReference type="AlphaFoldDB" id="A0A1I0RQY8"/>
<dbReference type="RefSeq" id="WP_092457420.1">
    <property type="nucleotide sequence ID" value="NZ_FOJI01000021.1"/>
</dbReference>